<dbReference type="AlphaFoldDB" id="A0A381X6R2"/>
<accession>A0A381X6R2</accession>
<organism evidence="1">
    <name type="scientific">marine metagenome</name>
    <dbReference type="NCBI Taxonomy" id="408172"/>
    <lineage>
        <taxon>unclassified sequences</taxon>
        <taxon>metagenomes</taxon>
        <taxon>ecological metagenomes</taxon>
    </lineage>
</organism>
<protein>
    <submittedName>
        <fullName evidence="1">Uncharacterized protein</fullName>
    </submittedName>
</protein>
<feature type="non-terminal residue" evidence="1">
    <location>
        <position position="66"/>
    </location>
</feature>
<dbReference type="EMBL" id="UINC01014048">
    <property type="protein sequence ID" value="SVA60191.1"/>
    <property type="molecule type" value="Genomic_DNA"/>
</dbReference>
<proteinExistence type="predicted"/>
<reference evidence="1" key="1">
    <citation type="submission" date="2018-05" db="EMBL/GenBank/DDBJ databases">
        <authorList>
            <person name="Lanie J.A."/>
            <person name="Ng W.-L."/>
            <person name="Kazmierczak K.M."/>
            <person name="Andrzejewski T.M."/>
            <person name="Davidsen T.M."/>
            <person name="Wayne K.J."/>
            <person name="Tettelin H."/>
            <person name="Glass J.I."/>
            <person name="Rusch D."/>
            <person name="Podicherti R."/>
            <person name="Tsui H.-C.T."/>
            <person name="Winkler M.E."/>
        </authorList>
    </citation>
    <scope>NUCLEOTIDE SEQUENCE</scope>
</reference>
<gene>
    <name evidence="1" type="ORF">METZ01_LOCUS113045</name>
</gene>
<sequence>MKRAAIFSILFSLALANAETFTLNTRDRVRDADGDWAVRQQKVLWDAKATAVIVCDMWDLHHCKNA</sequence>
<name>A0A381X6R2_9ZZZZ</name>
<evidence type="ECO:0000313" key="1">
    <source>
        <dbReference type="EMBL" id="SVA60191.1"/>
    </source>
</evidence>